<reference evidence="1" key="2">
    <citation type="journal article" date="2022" name="New Phytol.">
        <title>Evolutionary transition to the ectomycorrhizal habit in the genomes of a hyperdiverse lineage of mushroom-forming fungi.</title>
        <authorList>
            <person name="Looney B."/>
            <person name="Miyauchi S."/>
            <person name="Morin E."/>
            <person name="Drula E."/>
            <person name="Courty P.E."/>
            <person name="Kohler A."/>
            <person name="Kuo A."/>
            <person name="LaButti K."/>
            <person name="Pangilinan J."/>
            <person name="Lipzen A."/>
            <person name="Riley R."/>
            <person name="Andreopoulos W."/>
            <person name="He G."/>
            <person name="Johnson J."/>
            <person name="Nolan M."/>
            <person name="Tritt A."/>
            <person name="Barry K.W."/>
            <person name="Grigoriev I.V."/>
            <person name="Nagy L.G."/>
            <person name="Hibbett D."/>
            <person name="Henrissat B."/>
            <person name="Matheny P.B."/>
            <person name="Labbe J."/>
            <person name="Martin F.M."/>
        </authorList>
    </citation>
    <scope>NUCLEOTIDE SEQUENCE</scope>
    <source>
        <strain evidence="1">FP105234-sp</strain>
    </source>
</reference>
<evidence type="ECO:0000313" key="1">
    <source>
        <dbReference type="EMBL" id="KAI0048876.1"/>
    </source>
</evidence>
<keyword evidence="2" id="KW-1185">Reference proteome</keyword>
<proteinExistence type="predicted"/>
<dbReference type="EMBL" id="MU275880">
    <property type="protein sequence ID" value="KAI0048876.1"/>
    <property type="molecule type" value="Genomic_DNA"/>
</dbReference>
<evidence type="ECO:0000313" key="2">
    <source>
        <dbReference type="Proteomes" id="UP000814033"/>
    </source>
</evidence>
<name>A0ACB8RYH1_9AGAM</name>
<sequence length="251" mass="27922">MHSAKHGSDDIAMRKEGFLHPDPAIRLAMECDVVANALPLGFYSLAYLIEVLPSREAKASLLSRLTPEETKILFLGKLMYRIEAPVDLRATPADNISEHCERAIWHDDAGFAISPCMGYIQEWFVSVLSHGYQIIHPLGWFRWLYNAVPPKGKECDTCRAGAKSWILQERAEFWKALPQTFGLQDLVPPTCGAVTVPEEHQMRRSSSLSCTSLSKISGTVLSFHSLRSQVHLGDSSTVAIAMSYYVTSVPT</sequence>
<protein>
    <submittedName>
        <fullName evidence="1">Uncharacterized protein</fullName>
    </submittedName>
</protein>
<accession>A0ACB8RYH1</accession>
<gene>
    <name evidence="1" type="ORF">FA95DRAFT_986082</name>
</gene>
<organism evidence="1 2">
    <name type="scientific">Auriscalpium vulgare</name>
    <dbReference type="NCBI Taxonomy" id="40419"/>
    <lineage>
        <taxon>Eukaryota</taxon>
        <taxon>Fungi</taxon>
        <taxon>Dikarya</taxon>
        <taxon>Basidiomycota</taxon>
        <taxon>Agaricomycotina</taxon>
        <taxon>Agaricomycetes</taxon>
        <taxon>Russulales</taxon>
        <taxon>Auriscalpiaceae</taxon>
        <taxon>Auriscalpium</taxon>
    </lineage>
</organism>
<comment type="caution">
    <text evidence="1">The sequence shown here is derived from an EMBL/GenBank/DDBJ whole genome shotgun (WGS) entry which is preliminary data.</text>
</comment>
<dbReference type="Proteomes" id="UP000814033">
    <property type="component" value="Unassembled WGS sequence"/>
</dbReference>
<reference evidence="1" key="1">
    <citation type="submission" date="2021-02" db="EMBL/GenBank/DDBJ databases">
        <authorList>
            <consortium name="DOE Joint Genome Institute"/>
            <person name="Ahrendt S."/>
            <person name="Looney B.P."/>
            <person name="Miyauchi S."/>
            <person name="Morin E."/>
            <person name="Drula E."/>
            <person name="Courty P.E."/>
            <person name="Chicoki N."/>
            <person name="Fauchery L."/>
            <person name="Kohler A."/>
            <person name="Kuo A."/>
            <person name="Labutti K."/>
            <person name="Pangilinan J."/>
            <person name="Lipzen A."/>
            <person name="Riley R."/>
            <person name="Andreopoulos W."/>
            <person name="He G."/>
            <person name="Johnson J."/>
            <person name="Barry K.W."/>
            <person name="Grigoriev I.V."/>
            <person name="Nagy L."/>
            <person name="Hibbett D."/>
            <person name="Henrissat B."/>
            <person name="Matheny P.B."/>
            <person name="Labbe J."/>
            <person name="Martin F."/>
        </authorList>
    </citation>
    <scope>NUCLEOTIDE SEQUENCE</scope>
    <source>
        <strain evidence="1">FP105234-sp</strain>
    </source>
</reference>